<protein>
    <recommendedName>
        <fullName evidence="6">Rrp15p-domain-containing protein</fullName>
    </recommendedName>
</protein>
<dbReference type="OrthoDB" id="20949at2759"/>
<gene>
    <name evidence="4" type="ORF">BB559_000225</name>
</gene>
<dbReference type="STRING" id="61424.A0A2T9Z642"/>
<feature type="compositionally biased region" description="Acidic residues" evidence="3">
    <location>
        <begin position="19"/>
        <end position="29"/>
    </location>
</feature>
<reference evidence="4 5" key="1">
    <citation type="journal article" date="2018" name="MBio">
        <title>Comparative Genomics Reveals the Core Gene Toolbox for the Fungus-Insect Symbiosis.</title>
        <authorList>
            <person name="Wang Y."/>
            <person name="Stata M."/>
            <person name="Wang W."/>
            <person name="Stajich J.E."/>
            <person name="White M.M."/>
            <person name="Moncalvo J.M."/>
        </authorList>
    </citation>
    <scope>NUCLEOTIDE SEQUENCE [LARGE SCALE GENOMIC DNA]</scope>
    <source>
        <strain evidence="4 5">AUS-77-4</strain>
    </source>
</reference>
<dbReference type="EMBL" id="MBFT01000010">
    <property type="protein sequence ID" value="PVV00017.1"/>
    <property type="molecule type" value="Genomic_DNA"/>
</dbReference>
<proteinExistence type="inferred from homology"/>
<comment type="caution">
    <text evidence="4">The sequence shown here is derived from an EMBL/GenBank/DDBJ whole genome shotgun (WGS) entry which is preliminary data.</text>
</comment>
<dbReference type="PANTHER" id="PTHR13245">
    <property type="entry name" value="RRP15-LIKE PROTEIN"/>
    <property type="match status" value="1"/>
</dbReference>
<dbReference type="GO" id="GO:0000460">
    <property type="term" value="P:maturation of 5.8S rRNA"/>
    <property type="evidence" value="ECO:0007669"/>
    <property type="project" value="TreeGrafter"/>
</dbReference>
<comment type="similarity">
    <text evidence="1">Belongs to the RRP15 family.</text>
</comment>
<evidence type="ECO:0000256" key="1">
    <source>
        <dbReference type="ARBA" id="ARBA00007462"/>
    </source>
</evidence>
<evidence type="ECO:0008006" key="6">
    <source>
        <dbReference type="Google" id="ProtNLM"/>
    </source>
</evidence>
<dbReference type="GO" id="GO:0000470">
    <property type="term" value="P:maturation of LSU-rRNA"/>
    <property type="evidence" value="ECO:0007669"/>
    <property type="project" value="TreeGrafter"/>
</dbReference>
<accession>A0A2T9Z642</accession>
<evidence type="ECO:0000256" key="3">
    <source>
        <dbReference type="SAM" id="MobiDB-lite"/>
    </source>
</evidence>
<dbReference type="Pfam" id="PF07890">
    <property type="entry name" value="Rrp15p"/>
    <property type="match status" value="1"/>
</dbReference>
<dbReference type="GO" id="GO:0030687">
    <property type="term" value="C:preribosome, large subunit precursor"/>
    <property type="evidence" value="ECO:0007669"/>
    <property type="project" value="TreeGrafter"/>
</dbReference>
<name>A0A2T9Z642_9FUNG</name>
<evidence type="ECO:0000313" key="5">
    <source>
        <dbReference type="Proteomes" id="UP000245699"/>
    </source>
</evidence>
<keyword evidence="5" id="KW-1185">Reference proteome</keyword>
<feature type="coiled-coil region" evidence="2">
    <location>
        <begin position="88"/>
        <end position="119"/>
    </location>
</feature>
<dbReference type="InterPro" id="IPR012459">
    <property type="entry name" value="Rrp15"/>
</dbReference>
<sequence>MEESKQENTENLEYSSDIGVEENENEEMEYSSQGSGGETDSEDEILGVEKKKKKKKGAVELKEFFGGITSILGQEVKDDIKAPIMSKNKIAEKAILEEKERAKEKAEQTRLRREALEKDRVIPDGSKIGYEKRLRKVATRGVVQLFNAVRQNQTKPSGTSEISEISKSNFLDLLKTEL</sequence>
<dbReference type="AlphaFoldDB" id="A0A2T9Z642"/>
<dbReference type="Proteomes" id="UP000245699">
    <property type="component" value="Unassembled WGS sequence"/>
</dbReference>
<dbReference type="PANTHER" id="PTHR13245:SF14">
    <property type="entry name" value="RRP15-LIKE PROTEIN"/>
    <property type="match status" value="1"/>
</dbReference>
<evidence type="ECO:0000313" key="4">
    <source>
        <dbReference type="EMBL" id="PVV00017.1"/>
    </source>
</evidence>
<feature type="region of interest" description="Disordered" evidence="3">
    <location>
        <begin position="1"/>
        <end position="55"/>
    </location>
</feature>
<keyword evidence="2" id="KW-0175">Coiled coil</keyword>
<evidence type="ECO:0000256" key="2">
    <source>
        <dbReference type="SAM" id="Coils"/>
    </source>
</evidence>
<organism evidence="4 5">
    <name type="scientific">Furculomyces boomerangus</name>
    <dbReference type="NCBI Taxonomy" id="61424"/>
    <lineage>
        <taxon>Eukaryota</taxon>
        <taxon>Fungi</taxon>
        <taxon>Fungi incertae sedis</taxon>
        <taxon>Zoopagomycota</taxon>
        <taxon>Kickxellomycotina</taxon>
        <taxon>Harpellomycetes</taxon>
        <taxon>Harpellales</taxon>
        <taxon>Harpellaceae</taxon>
        <taxon>Furculomyces</taxon>
    </lineage>
</organism>